<dbReference type="AlphaFoldDB" id="A0A0X8HWH9"/>
<accession>A0A0X8HWH9</accession>
<evidence type="ECO:0000313" key="2">
    <source>
        <dbReference type="Proteomes" id="UP000243052"/>
    </source>
</evidence>
<reference evidence="1 2" key="1">
    <citation type="submission" date="2016-01" db="EMBL/GenBank/DDBJ databases">
        <title>Genome sequence of the yeast Holleya sinecauda.</title>
        <authorList>
            <person name="Dietrich F.S."/>
        </authorList>
    </citation>
    <scope>NUCLEOTIDE SEQUENCE [LARGE SCALE GENOMIC DNA]</scope>
    <source>
        <strain evidence="1 2">ATCC 58844</strain>
    </source>
</reference>
<gene>
    <name evidence="1" type="ORF">AW171_hschr84873</name>
</gene>
<name>A0A0X8HWH9_9SACH</name>
<dbReference type="EMBL" id="CP014248">
    <property type="protein sequence ID" value="AMD22814.1"/>
    <property type="molecule type" value="Genomic_DNA"/>
</dbReference>
<evidence type="ECO:0000313" key="1">
    <source>
        <dbReference type="EMBL" id="AMD22814.1"/>
    </source>
</evidence>
<dbReference type="OrthoDB" id="4062049at2759"/>
<protein>
    <submittedName>
        <fullName evidence="1">HHR045Cp</fullName>
    </submittedName>
</protein>
<organism evidence="1 2">
    <name type="scientific">Eremothecium sinecaudum</name>
    <dbReference type="NCBI Taxonomy" id="45286"/>
    <lineage>
        <taxon>Eukaryota</taxon>
        <taxon>Fungi</taxon>
        <taxon>Dikarya</taxon>
        <taxon>Ascomycota</taxon>
        <taxon>Saccharomycotina</taxon>
        <taxon>Saccharomycetes</taxon>
        <taxon>Saccharomycetales</taxon>
        <taxon>Saccharomycetaceae</taxon>
        <taxon>Eremothecium</taxon>
    </lineage>
</organism>
<dbReference type="GeneID" id="28726179"/>
<proteinExistence type="predicted"/>
<dbReference type="RefSeq" id="XP_017989810.1">
    <property type="nucleotide sequence ID" value="XM_018134321.1"/>
</dbReference>
<dbReference type="Proteomes" id="UP000243052">
    <property type="component" value="Chromosome viii"/>
</dbReference>
<sequence>MSGKLILRRLPGFEKIAESKRPVGFNTPVIKGVPTKDALIQLRGVLSPIRTYQYSSNLRSTESCLYSCPFFDLNYYPPEHFLALARKSRPALQVTFADLPIFNANIDPTKSVDERIQMMASPSVVAKLKQLEKILQQPASKNPRDWAYLRISTSKFFRKQFLNVWCGLPQADYPVLPSHDPSSKRPVPGCAKDGLYHFNIRLLPGKGGSDECAEHIQKSLTHVTNLDWDSLLCSKNGRIPWPRAINQKVNINAINWILHKDRLPYKYVEIQTA</sequence>
<keyword evidence="2" id="KW-1185">Reference proteome</keyword>